<dbReference type="InterPro" id="IPR004600">
    <property type="entry name" value="TFIIH_Tfb4/GTF2H3"/>
</dbReference>
<keyword evidence="8 11" id="KW-0804">Transcription</keyword>
<dbReference type="PANTHER" id="PTHR12831:SF0">
    <property type="entry name" value="GENERAL TRANSCRIPTION FACTOR IIH SUBUNIT 3"/>
    <property type="match status" value="1"/>
</dbReference>
<keyword evidence="5 11" id="KW-0863">Zinc-finger</keyword>
<dbReference type="GO" id="GO:0008270">
    <property type="term" value="F:zinc ion binding"/>
    <property type="evidence" value="ECO:0007669"/>
    <property type="project" value="UniProtKB-KW"/>
</dbReference>
<evidence type="ECO:0000256" key="2">
    <source>
        <dbReference type="ARBA" id="ARBA00005273"/>
    </source>
</evidence>
<dbReference type="OrthoDB" id="25123at2759"/>
<dbReference type="RefSeq" id="XP_004261677.1">
    <property type="nucleotide sequence ID" value="XM_004261629.1"/>
</dbReference>
<evidence type="ECO:0000256" key="4">
    <source>
        <dbReference type="ARBA" id="ARBA00022763"/>
    </source>
</evidence>
<dbReference type="PANTHER" id="PTHR12831">
    <property type="entry name" value="TRANSCRIPTION INITIATION FACTOR IIH TFIIH , POLYPEPTIDE 3-RELATED"/>
    <property type="match status" value="1"/>
</dbReference>
<organism evidence="12 13">
    <name type="scientific">Entamoeba invadens IP1</name>
    <dbReference type="NCBI Taxonomy" id="370355"/>
    <lineage>
        <taxon>Eukaryota</taxon>
        <taxon>Amoebozoa</taxon>
        <taxon>Evosea</taxon>
        <taxon>Archamoebae</taxon>
        <taxon>Mastigamoebida</taxon>
        <taxon>Entamoebidae</taxon>
        <taxon>Entamoeba</taxon>
    </lineage>
</organism>
<keyword evidence="7 11" id="KW-0805">Transcription regulation</keyword>
<accession>A0A0A1UE80</accession>
<evidence type="ECO:0000256" key="3">
    <source>
        <dbReference type="ARBA" id="ARBA00022723"/>
    </source>
</evidence>
<feature type="non-terminal residue" evidence="12">
    <location>
        <position position="188"/>
    </location>
</feature>
<dbReference type="Pfam" id="PF03850">
    <property type="entry name" value="Tfb4"/>
    <property type="match status" value="1"/>
</dbReference>
<dbReference type="Gene3D" id="3.40.50.410">
    <property type="entry name" value="von Willebrand factor, type A domain"/>
    <property type="match status" value="1"/>
</dbReference>
<comment type="subcellular location">
    <subcellularLocation>
        <location evidence="1 11">Nucleus</location>
    </subcellularLocation>
</comment>
<dbReference type="GO" id="GO:0005675">
    <property type="term" value="C:transcription factor TFIIH holo complex"/>
    <property type="evidence" value="ECO:0007669"/>
    <property type="project" value="UniProtKB-UniRule"/>
</dbReference>
<dbReference type="GO" id="GO:0006355">
    <property type="term" value="P:regulation of DNA-templated transcription"/>
    <property type="evidence" value="ECO:0007669"/>
    <property type="project" value="InterPro"/>
</dbReference>
<keyword evidence="9 11" id="KW-0234">DNA repair</keyword>
<comment type="similarity">
    <text evidence="2 11">Belongs to the TFB4 family.</text>
</comment>
<evidence type="ECO:0000256" key="8">
    <source>
        <dbReference type="ARBA" id="ARBA00023163"/>
    </source>
</evidence>
<dbReference type="GO" id="GO:0000439">
    <property type="term" value="C:transcription factor TFIIH core complex"/>
    <property type="evidence" value="ECO:0007669"/>
    <property type="project" value="UniProtKB-UniRule"/>
</dbReference>
<dbReference type="GO" id="GO:0006289">
    <property type="term" value="P:nucleotide-excision repair"/>
    <property type="evidence" value="ECO:0007669"/>
    <property type="project" value="UniProtKB-UniRule"/>
</dbReference>
<sequence length="188" mass="20921">MEESKAMICGILLDATYFTTHVDKISQYVQTISAFVKVFKEIHDMSFVFLQIFAGKTVYVDTKDHLFENIANGVKQVLTEKFDAKRPNLSAAMSSAMCRINSYSKSNPTLHKKIVAISTPLNAAPTFITVMNNIFAAQKIGVSIDTIVISDNEEPCTICQQASYLTNGIYNMSSLDTLLPRLLVCWFG</sequence>
<protein>
    <recommendedName>
        <fullName evidence="11">General transcription factor IIH subunit 3</fullName>
    </recommendedName>
    <alternativeName>
        <fullName evidence="11">TFIIH basal transcription factor complex subunit 3</fullName>
    </alternativeName>
</protein>
<keyword evidence="4 11" id="KW-0227">DNA damage</keyword>
<comment type="subunit">
    <text evidence="11">Component of the 7-subunit TFIIH core complex composed of XPB/repB, XPD/repD, gtf2h1, gtf2h2, gtf2h3, gtf2h4 and gtf2h5, which is active in NER. The core complex associates with the 3-subunit CDK-activating kinase (CAK) module composed of cycH/cyclin H, cdk7 and mnat1 to form the 10-subunit holoenzyme (holo-TFIIH) active in transcription.</text>
</comment>
<keyword evidence="10 11" id="KW-0539">Nucleus</keyword>
<evidence type="ECO:0000256" key="11">
    <source>
        <dbReference type="RuleBase" id="RU368090"/>
    </source>
</evidence>
<name>A0A0A1UE80_ENTIV</name>
<dbReference type="AlphaFoldDB" id="A0A0A1UE80"/>
<evidence type="ECO:0000256" key="1">
    <source>
        <dbReference type="ARBA" id="ARBA00004123"/>
    </source>
</evidence>
<evidence type="ECO:0000256" key="6">
    <source>
        <dbReference type="ARBA" id="ARBA00022833"/>
    </source>
</evidence>
<keyword evidence="3 11" id="KW-0479">Metal-binding</keyword>
<evidence type="ECO:0000256" key="5">
    <source>
        <dbReference type="ARBA" id="ARBA00022771"/>
    </source>
</evidence>
<proteinExistence type="inferred from homology"/>
<keyword evidence="6 11" id="KW-0862">Zinc</keyword>
<keyword evidence="13" id="KW-1185">Reference proteome</keyword>
<dbReference type="GeneID" id="14893903"/>
<dbReference type="VEuPathDB" id="AmoebaDB:EIN_249600"/>
<feature type="non-terminal residue" evidence="12">
    <location>
        <position position="1"/>
    </location>
</feature>
<gene>
    <name evidence="12" type="ORF">EIN_249600</name>
</gene>
<dbReference type="InterPro" id="IPR036465">
    <property type="entry name" value="vWFA_dom_sf"/>
</dbReference>
<dbReference type="EMBL" id="KB206169">
    <property type="protein sequence ID" value="ELP94906.1"/>
    <property type="molecule type" value="Genomic_DNA"/>
</dbReference>
<reference evidence="12 13" key="1">
    <citation type="submission" date="2012-10" db="EMBL/GenBank/DDBJ databases">
        <authorList>
            <person name="Zafar N."/>
            <person name="Inman J."/>
            <person name="Hall N."/>
            <person name="Lorenzi H."/>
            <person name="Caler E."/>
        </authorList>
    </citation>
    <scope>NUCLEOTIDE SEQUENCE [LARGE SCALE GENOMIC DNA]</scope>
    <source>
        <strain evidence="12 13">IP1</strain>
    </source>
</reference>
<evidence type="ECO:0000313" key="12">
    <source>
        <dbReference type="EMBL" id="ELP94906.1"/>
    </source>
</evidence>
<evidence type="ECO:0000256" key="10">
    <source>
        <dbReference type="ARBA" id="ARBA00023242"/>
    </source>
</evidence>
<dbReference type="KEGG" id="eiv:EIN_249600"/>
<dbReference type="Proteomes" id="UP000014680">
    <property type="component" value="Unassembled WGS sequence"/>
</dbReference>
<comment type="function">
    <text evidence="11">Component of the general transcription and DNA repair factor IIH (TFIIH) core complex, which is involved in general and transcription-coupled nucleotide excision repair (NER) of damaged DNA and, when complexed to CAK, in RNA transcription by RNA polymerase II. In NER, TFIIH acts by opening DNA around the lesion to allow the excision of the damaged oligonucleotide and its replacement by a new DNA fragment. In transcription, TFIIH has an essential role in transcription initiation. When the pre-initiation complex (PIC) has been established, TFIIH is required for promoter opening and promoter escape. Phosphorylation of the C-terminal tail (CTD) of the largest subunit of RNA polymerase II by the kinase module CAK controls the initiation of transcription.</text>
</comment>
<evidence type="ECO:0000256" key="9">
    <source>
        <dbReference type="ARBA" id="ARBA00023204"/>
    </source>
</evidence>
<dbReference type="OMA" id="ASHIHEX"/>
<evidence type="ECO:0000313" key="13">
    <source>
        <dbReference type="Proteomes" id="UP000014680"/>
    </source>
</evidence>
<evidence type="ECO:0000256" key="7">
    <source>
        <dbReference type="ARBA" id="ARBA00023015"/>
    </source>
</evidence>